<dbReference type="Proteomes" id="UP000069205">
    <property type="component" value="Chromosome"/>
</dbReference>
<keyword evidence="2" id="KW-0067">ATP-binding</keyword>
<dbReference type="InterPro" id="IPR002586">
    <property type="entry name" value="CobQ/CobB/MinD/ParA_Nub-bd_dom"/>
</dbReference>
<dbReference type="InterPro" id="IPR027417">
    <property type="entry name" value="P-loop_NTPase"/>
</dbReference>
<evidence type="ECO:0000256" key="3">
    <source>
        <dbReference type="SAM" id="MobiDB-lite"/>
    </source>
</evidence>
<dbReference type="EC" id="2.7.10.2" evidence="5"/>
<name>A0A0K2GJK3_NITMO</name>
<dbReference type="PANTHER" id="PTHR32309:SF31">
    <property type="entry name" value="CAPSULAR EXOPOLYSACCHARIDE FAMILY"/>
    <property type="match status" value="1"/>
</dbReference>
<dbReference type="Gene3D" id="3.40.50.300">
    <property type="entry name" value="P-loop containing nucleotide triphosphate hydrolases"/>
    <property type="match status" value="1"/>
</dbReference>
<dbReference type="STRING" id="42253.NITMOv2_4761"/>
<organism evidence="5 6">
    <name type="scientific">Nitrospira moscoviensis</name>
    <dbReference type="NCBI Taxonomy" id="42253"/>
    <lineage>
        <taxon>Bacteria</taxon>
        <taxon>Pseudomonadati</taxon>
        <taxon>Nitrospirota</taxon>
        <taxon>Nitrospiria</taxon>
        <taxon>Nitrospirales</taxon>
        <taxon>Nitrospiraceae</taxon>
        <taxon>Nitrospira</taxon>
    </lineage>
</organism>
<reference evidence="5 6" key="1">
    <citation type="journal article" date="2015" name="Proc. Natl. Acad. Sci. U.S.A.">
        <title>Expanded metabolic versatility of ubiquitous nitrite-oxidizing bacteria from the genus Nitrospira.</title>
        <authorList>
            <person name="Koch H."/>
            <person name="Lucker S."/>
            <person name="Albertsen M."/>
            <person name="Kitzinger K."/>
            <person name="Herbold C."/>
            <person name="Spieck E."/>
            <person name="Nielsen P.H."/>
            <person name="Wagner M."/>
            <person name="Daims H."/>
        </authorList>
    </citation>
    <scope>NUCLEOTIDE SEQUENCE [LARGE SCALE GENOMIC DNA]</scope>
    <source>
        <strain evidence="5 6">NSP M-1</strain>
    </source>
</reference>
<proteinExistence type="predicted"/>
<gene>
    <name evidence="5" type="ORF">NITMOv2_4761</name>
</gene>
<evidence type="ECO:0000313" key="5">
    <source>
        <dbReference type="EMBL" id="ALA61130.1"/>
    </source>
</evidence>
<dbReference type="KEGG" id="nmv:NITMOv2_4761"/>
<dbReference type="Pfam" id="PF01656">
    <property type="entry name" value="CbiA"/>
    <property type="match status" value="1"/>
</dbReference>
<sequence length="280" mass="30957">MMDKLQSAMERVREQHRSAQAPPRFTSGHIASQSAVIYSRTRSLVIPPYVLRQHRILIGHDSPFADAYKILRTQVLHRLRENGWNVLGISSPRDGEGKTLTAINLAIAMAAEPTHTVLLVDADLRSPRIPGEFGLDVQEGLTQFLLDGRPIEELLIYPNLGRLIFLPAGRATEQSAELLTTPRMSALSKELKHRYTSRVVVFDLPPVLGRADVLAFAPQLDALLLVVEEGKTSEPELQQALQVLKGSTPILGTVLNKHGRDELSLSKLRRLGALETKPAP</sequence>
<evidence type="ECO:0000256" key="1">
    <source>
        <dbReference type="ARBA" id="ARBA00022741"/>
    </source>
</evidence>
<dbReference type="AlphaFoldDB" id="A0A0K2GJK3"/>
<dbReference type="PANTHER" id="PTHR32309">
    <property type="entry name" value="TYROSINE-PROTEIN KINASE"/>
    <property type="match status" value="1"/>
</dbReference>
<dbReference type="CDD" id="cd05387">
    <property type="entry name" value="BY-kinase"/>
    <property type="match status" value="1"/>
</dbReference>
<keyword evidence="6" id="KW-1185">Reference proteome</keyword>
<dbReference type="RefSeq" id="WP_238590418.1">
    <property type="nucleotide sequence ID" value="NZ_CP011801.1"/>
</dbReference>
<feature type="region of interest" description="Disordered" evidence="3">
    <location>
        <begin position="1"/>
        <end position="26"/>
    </location>
</feature>
<dbReference type="InterPro" id="IPR005702">
    <property type="entry name" value="Wzc-like_C"/>
</dbReference>
<dbReference type="InterPro" id="IPR050445">
    <property type="entry name" value="Bact_polysacc_biosynth/exp"/>
</dbReference>
<dbReference type="PATRIC" id="fig|42253.5.peg.4693"/>
<keyword evidence="5" id="KW-0418">Kinase</keyword>
<feature type="domain" description="CobQ/CobB/MinD/ParA nucleotide binding" evidence="4">
    <location>
        <begin position="91"/>
        <end position="261"/>
    </location>
</feature>
<keyword evidence="5" id="KW-0808">Transferase</keyword>
<dbReference type="SUPFAM" id="SSF52540">
    <property type="entry name" value="P-loop containing nucleoside triphosphate hydrolases"/>
    <property type="match status" value="1"/>
</dbReference>
<protein>
    <submittedName>
        <fullName evidence="5">Putative Exopolysaccharide biosynthesis related tyrosine-protein kinase</fullName>
        <ecNumber evidence="5">2.7.10.2</ecNumber>
    </submittedName>
</protein>
<keyword evidence="1" id="KW-0547">Nucleotide-binding</keyword>
<dbReference type="EMBL" id="CP011801">
    <property type="protein sequence ID" value="ALA61130.1"/>
    <property type="molecule type" value="Genomic_DNA"/>
</dbReference>
<evidence type="ECO:0000313" key="6">
    <source>
        <dbReference type="Proteomes" id="UP000069205"/>
    </source>
</evidence>
<evidence type="ECO:0000259" key="4">
    <source>
        <dbReference type="Pfam" id="PF01656"/>
    </source>
</evidence>
<accession>A0A0K2GJK3</accession>
<dbReference type="GO" id="GO:0004715">
    <property type="term" value="F:non-membrane spanning protein tyrosine kinase activity"/>
    <property type="evidence" value="ECO:0007669"/>
    <property type="project" value="UniProtKB-EC"/>
</dbReference>
<evidence type="ECO:0000256" key="2">
    <source>
        <dbReference type="ARBA" id="ARBA00022840"/>
    </source>
</evidence>